<protein>
    <submittedName>
        <fullName evidence="1">Uncharacterized protein</fullName>
    </submittedName>
</protein>
<comment type="caution">
    <text evidence="1">The sequence shown here is derived from an EMBL/GenBank/DDBJ whole genome shotgun (WGS) entry which is preliminary data.</text>
</comment>
<keyword evidence="2" id="KW-1185">Reference proteome</keyword>
<sequence length="141" mass="15695">MVLATVFIVEIKGECNGDPNAEPGCKSSFCHQRCHQATDDCDQACEPGGCRCVGRYKYDTNIDKCVPPYECSLCDGDPNAEPGCRSNFCGQRCFQTVTRYTCPHACFRGGCRCTADYKYDTNLKKCVLPELCTYPMNPEIK</sequence>
<gene>
    <name evidence="1" type="ORF">ABMA27_012850</name>
</gene>
<dbReference type="EMBL" id="JBEUOH010000031">
    <property type="protein sequence ID" value="KAL0853075.1"/>
    <property type="molecule type" value="Genomic_DNA"/>
</dbReference>
<dbReference type="Proteomes" id="UP001549920">
    <property type="component" value="Unassembled WGS sequence"/>
</dbReference>
<evidence type="ECO:0000313" key="1">
    <source>
        <dbReference type="EMBL" id="KAL0853075.1"/>
    </source>
</evidence>
<proteinExistence type="predicted"/>
<evidence type="ECO:0000313" key="2">
    <source>
        <dbReference type="Proteomes" id="UP001549920"/>
    </source>
</evidence>
<organism evidence="1 2">
    <name type="scientific">Loxostege sticticalis</name>
    <name type="common">Beet webworm moth</name>
    <dbReference type="NCBI Taxonomy" id="481309"/>
    <lineage>
        <taxon>Eukaryota</taxon>
        <taxon>Metazoa</taxon>
        <taxon>Ecdysozoa</taxon>
        <taxon>Arthropoda</taxon>
        <taxon>Hexapoda</taxon>
        <taxon>Insecta</taxon>
        <taxon>Pterygota</taxon>
        <taxon>Neoptera</taxon>
        <taxon>Endopterygota</taxon>
        <taxon>Lepidoptera</taxon>
        <taxon>Glossata</taxon>
        <taxon>Ditrysia</taxon>
        <taxon>Pyraloidea</taxon>
        <taxon>Crambidae</taxon>
        <taxon>Pyraustinae</taxon>
        <taxon>Loxostege</taxon>
    </lineage>
</organism>
<reference evidence="1 2" key="1">
    <citation type="submission" date="2024-06" db="EMBL/GenBank/DDBJ databases">
        <title>A chromosome-level genome assembly of beet webworm, Loxostege sticticalis.</title>
        <authorList>
            <person name="Zhang Y."/>
        </authorList>
    </citation>
    <scope>NUCLEOTIDE SEQUENCE [LARGE SCALE GENOMIC DNA]</scope>
    <source>
        <strain evidence="1">AQ026</strain>
        <tissue evidence="1">Whole body</tissue>
    </source>
</reference>
<accession>A0ABR3H047</accession>
<name>A0ABR3H047_LOXSC</name>